<sequence length="369" mass="40258">MIADFRYGDLAAGDFPTLLWKRAVDAAIARRPDRLSYGDPQGVPELRAALQAYLWRARGLRCEPGQIVVVNGSQQGLDLCARLLLDPGDRFVMENPGYAMARHIFSSVGAEAIPVPVDAEGLRTEELEKTSARLAYVTPSHQFPLGGVLPVARRRALLDWARREAAFVIEDDYDSEFRYDISPVPPLHALAEEGEGAPVIYLGTVSKTLSPTLRLGYLVLPPALTESFAVAKQLMDRHTAALEQAALAALLESGAYERHIRRLRRRNAERRATLIDALQRHFGEAIRIEGDAAGLHLLAWLDALPAAAAAPLRAAALRRQIGIHPVAPLYAPDAPQPDSLGLMMGYGALEPKRIDRAVIALKAAVEEVA</sequence>
<accession>A0A1V2GWR4</accession>
<dbReference type="InterPro" id="IPR051446">
    <property type="entry name" value="HTH_trans_reg/aminotransferase"/>
</dbReference>
<dbReference type="AlphaFoldDB" id="A0A1V2GWR4"/>
<dbReference type="CDD" id="cd00609">
    <property type="entry name" value="AAT_like"/>
    <property type="match status" value="1"/>
</dbReference>
<dbReference type="PANTHER" id="PTHR46577">
    <property type="entry name" value="HTH-TYPE TRANSCRIPTIONAL REGULATORY PROTEIN GABR"/>
    <property type="match status" value="1"/>
</dbReference>
<dbReference type="EMBL" id="MLCO01000282">
    <property type="protein sequence ID" value="ONG47356.1"/>
    <property type="molecule type" value="Genomic_DNA"/>
</dbReference>
<dbReference type="RefSeq" id="WP_076959781.1">
    <property type="nucleotide sequence ID" value="NZ_MLCO01000282.1"/>
</dbReference>
<dbReference type="GO" id="GO:0030170">
    <property type="term" value="F:pyridoxal phosphate binding"/>
    <property type="evidence" value="ECO:0007669"/>
    <property type="project" value="InterPro"/>
</dbReference>
<dbReference type="InterPro" id="IPR004839">
    <property type="entry name" value="Aminotransferase_I/II_large"/>
</dbReference>
<reference evidence="2 3" key="1">
    <citation type="submission" date="2016-10" db="EMBL/GenBank/DDBJ databases">
        <title>Draft Genome sequence of Roseomonas sp. strain M3.</title>
        <authorList>
            <person name="Subhash Y."/>
            <person name="Lee S."/>
        </authorList>
    </citation>
    <scope>NUCLEOTIDE SEQUENCE [LARGE SCALE GENOMIC DNA]</scope>
    <source>
        <strain evidence="2 3">M3</strain>
    </source>
</reference>
<evidence type="ECO:0000313" key="2">
    <source>
        <dbReference type="EMBL" id="ONG47356.1"/>
    </source>
</evidence>
<gene>
    <name evidence="2" type="ORF">BKE38_23825</name>
</gene>
<organism evidence="2 3">
    <name type="scientific">Teichococcus deserti</name>
    <dbReference type="NCBI Taxonomy" id="1817963"/>
    <lineage>
        <taxon>Bacteria</taxon>
        <taxon>Pseudomonadati</taxon>
        <taxon>Pseudomonadota</taxon>
        <taxon>Alphaproteobacteria</taxon>
        <taxon>Acetobacterales</taxon>
        <taxon>Roseomonadaceae</taxon>
        <taxon>Roseomonas</taxon>
    </lineage>
</organism>
<feature type="domain" description="Aminotransferase class I/classII large" evidence="1">
    <location>
        <begin position="9"/>
        <end position="308"/>
    </location>
</feature>
<dbReference type="Pfam" id="PF00155">
    <property type="entry name" value="Aminotran_1_2"/>
    <property type="match status" value="1"/>
</dbReference>
<comment type="caution">
    <text evidence="2">The sequence shown here is derived from an EMBL/GenBank/DDBJ whole genome shotgun (WGS) entry which is preliminary data.</text>
</comment>
<dbReference type="Gene3D" id="3.40.640.10">
    <property type="entry name" value="Type I PLP-dependent aspartate aminotransferase-like (Major domain)"/>
    <property type="match status" value="1"/>
</dbReference>
<proteinExistence type="predicted"/>
<keyword evidence="3" id="KW-1185">Reference proteome</keyword>
<dbReference type="OrthoDB" id="9808770at2"/>
<name>A0A1V2GWR4_9PROT</name>
<evidence type="ECO:0000259" key="1">
    <source>
        <dbReference type="Pfam" id="PF00155"/>
    </source>
</evidence>
<evidence type="ECO:0000313" key="3">
    <source>
        <dbReference type="Proteomes" id="UP000188879"/>
    </source>
</evidence>
<dbReference type="PANTHER" id="PTHR46577:SF1">
    <property type="entry name" value="HTH-TYPE TRANSCRIPTIONAL REGULATORY PROTEIN GABR"/>
    <property type="match status" value="1"/>
</dbReference>
<dbReference type="InterPro" id="IPR015421">
    <property type="entry name" value="PyrdxlP-dep_Trfase_major"/>
</dbReference>
<dbReference type="InterPro" id="IPR015424">
    <property type="entry name" value="PyrdxlP-dep_Trfase"/>
</dbReference>
<dbReference type="SUPFAM" id="SSF53383">
    <property type="entry name" value="PLP-dependent transferases"/>
    <property type="match status" value="1"/>
</dbReference>
<protein>
    <submittedName>
        <fullName evidence="2">GntR family transcriptional regulator</fullName>
    </submittedName>
</protein>
<dbReference type="Proteomes" id="UP000188879">
    <property type="component" value="Unassembled WGS sequence"/>
</dbReference>